<dbReference type="AlphaFoldDB" id="A0A8H5LNV3"/>
<gene>
    <name evidence="1" type="ORF">D9757_011344</name>
</gene>
<dbReference type="PROSITE" id="PS51257">
    <property type="entry name" value="PROKAR_LIPOPROTEIN"/>
    <property type="match status" value="1"/>
</dbReference>
<sequence>MRESVYSLCRTTAQVRLTHPIGYMSFGCIVLIKSMPILWCKVNRPSTVKIFSDLDEALRKSQDHLAESATSKPKLSTPSLISVPSVVWCGGYEYIDSRSLTRIARNLEKVSSASSSSGDSETSTMESIATRPLKPFSYKPSHTQGALSQPSFYPGNELLINFDNRRQAHLITVMHTANNSQRTKVTWLAWYHAGTCRTTRYVKLSGEEFEELPECTKRPVYVQAVHAIQVLKT</sequence>
<dbReference type="EMBL" id="JAACJN010000185">
    <property type="protein sequence ID" value="KAF5364520.1"/>
    <property type="molecule type" value="Genomic_DNA"/>
</dbReference>
<name>A0A8H5LNV3_9AGAR</name>
<protein>
    <submittedName>
        <fullName evidence="1">Uncharacterized protein</fullName>
    </submittedName>
</protein>
<evidence type="ECO:0000313" key="1">
    <source>
        <dbReference type="EMBL" id="KAF5364520.1"/>
    </source>
</evidence>
<dbReference type="OrthoDB" id="3040665at2759"/>
<keyword evidence="2" id="KW-1185">Reference proteome</keyword>
<reference evidence="1 2" key="1">
    <citation type="journal article" date="2020" name="ISME J.">
        <title>Uncovering the hidden diversity of litter-decomposition mechanisms in mushroom-forming fungi.</title>
        <authorList>
            <person name="Floudas D."/>
            <person name="Bentzer J."/>
            <person name="Ahren D."/>
            <person name="Johansson T."/>
            <person name="Persson P."/>
            <person name="Tunlid A."/>
        </authorList>
    </citation>
    <scope>NUCLEOTIDE SEQUENCE [LARGE SCALE GENOMIC DNA]</scope>
    <source>
        <strain evidence="1 2">CBS 406.79</strain>
    </source>
</reference>
<proteinExistence type="predicted"/>
<evidence type="ECO:0000313" key="2">
    <source>
        <dbReference type="Proteomes" id="UP000518752"/>
    </source>
</evidence>
<comment type="caution">
    <text evidence="1">The sequence shown here is derived from an EMBL/GenBank/DDBJ whole genome shotgun (WGS) entry which is preliminary data.</text>
</comment>
<organism evidence="1 2">
    <name type="scientific">Collybiopsis confluens</name>
    <dbReference type="NCBI Taxonomy" id="2823264"/>
    <lineage>
        <taxon>Eukaryota</taxon>
        <taxon>Fungi</taxon>
        <taxon>Dikarya</taxon>
        <taxon>Basidiomycota</taxon>
        <taxon>Agaricomycotina</taxon>
        <taxon>Agaricomycetes</taxon>
        <taxon>Agaricomycetidae</taxon>
        <taxon>Agaricales</taxon>
        <taxon>Marasmiineae</taxon>
        <taxon>Omphalotaceae</taxon>
        <taxon>Collybiopsis</taxon>
    </lineage>
</organism>
<dbReference type="Proteomes" id="UP000518752">
    <property type="component" value="Unassembled WGS sequence"/>
</dbReference>
<accession>A0A8H5LNV3</accession>